<reference evidence="1 2" key="1">
    <citation type="submission" date="2016-12" db="EMBL/GenBank/DDBJ databases">
        <title>Draft genome sequence of Fusarium oxysporum causing rot on Narcissus.</title>
        <authorList>
            <person name="Armitage A.D."/>
            <person name="Taylor A."/>
            <person name="Clarkson J.P."/>
            <person name="Harrison R.J."/>
            <person name="Jackson A.C."/>
        </authorList>
    </citation>
    <scope>NUCLEOTIDE SEQUENCE [LARGE SCALE GENOMIC DNA]</scope>
    <source>
        <strain evidence="1 2">N139</strain>
    </source>
</reference>
<dbReference type="AlphaFoldDB" id="A0A4Q2V2G6"/>
<comment type="caution">
    <text evidence="1">The sequence shown here is derived from an EMBL/GenBank/DDBJ whole genome shotgun (WGS) entry which is preliminary data.</text>
</comment>
<evidence type="ECO:0000313" key="1">
    <source>
        <dbReference type="EMBL" id="RYC80360.1"/>
    </source>
</evidence>
<dbReference type="EMBL" id="MQTW01000384">
    <property type="protein sequence ID" value="RYC80360.1"/>
    <property type="molecule type" value="Genomic_DNA"/>
</dbReference>
<protein>
    <submittedName>
        <fullName evidence="1">Uncharacterized protein</fullName>
    </submittedName>
</protein>
<sequence>MGTSCRIFIRHKRKFVLGQYSAYDGDIDGQGLYLLNFLHSHRNILRLKKGLEHIRYITDDEAAKWKWEVDKKLDRNEALKIAWCSFRDDISAGLPQELQELNPSVHPCTGAAILKLISDSTAKQEVQLVKELYCTNSFDEEWHYVVDLDESRLEVYHDLDMQHPDHMFFNHYPNESRVPRLNCAYTFAALECLSEKEFVEYHKRSRKDGPTLEFTRSRFQPFRIQKQWRQKNSRQTKKRKTKMLLRRLLTIRSGSGQKE</sequence>
<organism evidence="1 2">
    <name type="scientific">Fusarium oxysporum f. sp. narcissi</name>
    <dbReference type="NCBI Taxonomy" id="451672"/>
    <lineage>
        <taxon>Eukaryota</taxon>
        <taxon>Fungi</taxon>
        <taxon>Dikarya</taxon>
        <taxon>Ascomycota</taxon>
        <taxon>Pezizomycotina</taxon>
        <taxon>Sordariomycetes</taxon>
        <taxon>Hypocreomycetidae</taxon>
        <taxon>Hypocreales</taxon>
        <taxon>Nectriaceae</taxon>
        <taxon>Fusarium</taxon>
        <taxon>Fusarium oxysporum species complex</taxon>
    </lineage>
</organism>
<evidence type="ECO:0000313" key="2">
    <source>
        <dbReference type="Proteomes" id="UP000290540"/>
    </source>
</evidence>
<gene>
    <name evidence="1" type="ORF">BFJ63_vAg16750</name>
</gene>
<proteinExistence type="predicted"/>
<dbReference type="Proteomes" id="UP000290540">
    <property type="component" value="Unassembled WGS sequence"/>
</dbReference>
<name>A0A4Q2V2G6_FUSOX</name>
<accession>A0A4Q2V2G6</accession>